<evidence type="ECO:0000313" key="1">
    <source>
        <dbReference type="EMBL" id="EDW49669.1"/>
    </source>
</evidence>
<protein>
    <submittedName>
        <fullName evidence="1">GM23112</fullName>
    </submittedName>
</protein>
<organism evidence="2">
    <name type="scientific">Drosophila sechellia</name>
    <name type="common">Fruit fly</name>
    <dbReference type="NCBI Taxonomy" id="7238"/>
    <lineage>
        <taxon>Eukaryota</taxon>
        <taxon>Metazoa</taxon>
        <taxon>Ecdysozoa</taxon>
        <taxon>Arthropoda</taxon>
        <taxon>Hexapoda</taxon>
        <taxon>Insecta</taxon>
        <taxon>Pterygota</taxon>
        <taxon>Neoptera</taxon>
        <taxon>Endopterygota</taxon>
        <taxon>Diptera</taxon>
        <taxon>Brachycera</taxon>
        <taxon>Muscomorpha</taxon>
        <taxon>Ephydroidea</taxon>
        <taxon>Drosophilidae</taxon>
        <taxon>Drosophila</taxon>
        <taxon>Sophophora</taxon>
    </lineage>
</organism>
<keyword evidence="2" id="KW-1185">Reference proteome</keyword>
<dbReference type="Proteomes" id="UP000001292">
    <property type="component" value="Unassembled WGS sequence"/>
</dbReference>
<evidence type="ECO:0000313" key="2">
    <source>
        <dbReference type="Proteomes" id="UP000001292"/>
    </source>
</evidence>
<reference evidence="1 2" key="1">
    <citation type="journal article" date="2007" name="Nature">
        <title>Evolution of genes and genomes on the Drosophila phylogeny.</title>
        <authorList>
            <consortium name="Drosophila 12 Genomes Consortium"/>
            <person name="Clark A.G."/>
            <person name="Eisen M.B."/>
            <person name="Smith D.R."/>
            <person name="Bergman C.M."/>
            <person name="Oliver B."/>
            <person name="Markow T.A."/>
            <person name="Kaufman T.C."/>
            <person name="Kellis M."/>
            <person name="Gelbart W."/>
            <person name="Iyer V.N."/>
            <person name="Pollard D.A."/>
            <person name="Sackton T.B."/>
            <person name="Larracuente A.M."/>
            <person name="Singh N.D."/>
            <person name="Abad J.P."/>
            <person name="Abt D.N."/>
            <person name="Adryan B."/>
            <person name="Aguade M."/>
            <person name="Akashi H."/>
            <person name="Anderson W.W."/>
            <person name="Aquadro C.F."/>
            <person name="Ardell D.H."/>
            <person name="Arguello R."/>
            <person name="Artieri C.G."/>
            <person name="Barbash D.A."/>
            <person name="Barker D."/>
            <person name="Barsanti P."/>
            <person name="Batterham P."/>
            <person name="Batzoglou S."/>
            <person name="Begun D."/>
            <person name="Bhutkar A."/>
            <person name="Blanco E."/>
            <person name="Bosak S.A."/>
            <person name="Bradley R.K."/>
            <person name="Brand A.D."/>
            <person name="Brent M.R."/>
            <person name="Brooks A.N."/>
            <person name="Brown R.H."/>
            <person name="Butlin R.K."/>
            <person name="Caggese C."/>
            <person name="Calvi B.R."/>
            <person name="Bernardo de Carvalho A."/>
            <person name="Caspi A."/>
            <person name="Castrezana S."/>
            <person name="Celniker S.E."/>
            <person name="Chang J.L."/>
            <person name="Chapple C."/>
            <person name="Chatterji S."/>
            <person name="Chinwalla A."/>
            <person name="Civetta A."/>
            <person name="Clifton S.W."/>
            <person name="Comeron J.M."/>
            <person name="Costello J.C."/>
            <person name="Coyne J.A."/>
            <person name="Daub J."/>
            <person name="David R.G."/>
            <person name="Delcher A.L."/>
            <person name="Delehaunty K."/>
            <person name="Do C.B."/>
            <person name="Ebling H."/>
            <person name="Edwards K."/>
            <person name="Eickbush T."/>
            <person name="Evans J.D."/>
            <person name="Filipski A."/>
            <person name="Findeiss S."/>
            <person name="Freyhult E."/>
            <person name="Fulton L."/>
            <person name="Fulton R."/>
            <person name="Garcia A.C."/>
            <person name="Gardiner A."/>
            <person name="Garfield D.A."/>
            <person name="Garvin B.E."/>
            <person name="Gibson G."/>
            <person name="Gilbert D."/>
            <person name="Gnerre S."/>
            <person name="Godfrey J."/>
            <person name="Good R."/>
            <person name="Gotea V."/>
            <person name="Gravely B."/>
            <person name="Greenberg A.J."/>
            <person name="Griffiths-Jones S."/>
            <person name="Gross S."/>
            <person name="Guigo R."/>
            <person name="Gustafson E.A."/>
            <person name="Haerty W."/>
            <person name="Hahn M.W."/>
            <person name="Halligan D.L."/>
            <person name="Halpern A.L."/>
            <person name="Halter G.M."/>
            <person name="Han M.V."/>
            <person name="Heger A."/>
            <person name="Hillier L."/>
            <person name="Hinrichs A.S."/>
            <person name="Holmes I."/>
            <person name="Hoskins R.A."/>
            <person name="Hubisz M.J."/>
            <person name="Hultmark D."/>
            <person name="Huntley M.A."/>
            <person name="Jaffe D.B."/>
            <person name="Jagadeeshan S."/>
            <person name="Jeck W.R."/>
            <person name="Johnson J."/>
            <person name="Jones C.D."/>
            <person name="Jordan W.C."/>
            <person name="Karpen G.H."/>
            <person name="Kataoka E."/>
            <person name="Keightley P.D."/>
            <person name="Kheradpour P."/>
            <person name="Kirkness E.F."/>
            <person name="Koerich L.B."/>
            <person name="Kristiansen K."/>
            <person name="Kudrna D."/>
            <person name="Kulathinal R.J."/>
            <person name="Kumar S."/>
            <person name="Kwok R."/>
            <person name="Lander E."/>
            <person name="Langley C.H."/>
            <person name="Lapoint R."/>
            <person name="Lazzaro B.P."/>
            <person name="Lee S.J."/>
            <person name="Levesque L."/>
            <person name="Li R."/>
            <person name="Lin C.F."/>
            <person name="Lin M.F."/>
            <person name="Lindblad-Toh K."/>
            <person name="Llopart A."/>
            <person name="Long M."/>
            <person name="Low L."/>
            <person name="Lozovsky E."/>
            <person name="Lu J."/>
            <person name="Luo M."/>
            <person name="Machado C.A."/>
            <person name="Makalowski W."/>
            <person name="Marzo M."/>
            <person name="Matsuda M."/>
            <person name="Matzkin L."/>
            <person name="McAllister B."/>
            <person name="McBride C.S."/>
            <person name="McKernan B."/>
            <person name="McKernan K."/>
            <person name="Mendez-Lago M."/>
            <person name="Minx P."/>
            <person name="Mollenhauer M.U."/>
            <person name="Montooth K."/>
            <person name="Mount S.M."/>
            <person name="Mu X."/>
            <person name="Myers E."/>
            <person name="Negre B."/>
            <person name="Newfeld S."/>
            <person name="Nielsen R."/>
            <person name="Noor M.A."/>
            <person name="O'Grady P."/>
            <person name="Pachter L."/>
            <person name="Papaceit M."/>
            <person name="Parisi M.J."/>
            <person name="Parisi M."/>
            <person name="Parts L."/>
            <person name="Pedersen J.S."/>
            <person name="Pesole G."/>
            <person name="Phillippy A.M."/>
            <person name="Ponting C.P."/>
            <person name="Pop M."/>
            <person name="Porcelli D."/>
            <person name="Powell J.R."/>
            <person name="Prohaska S."/>
            <person name="Pruitt K."/>
            <person name="Puig M."/>
            <person name="Quesneville H."/>
            <person name="Ram K.R."/>
            <person name="Rand D."/>
            <person name="Rasmussen M.D."/>
            <person name="Reed L.K."/>
            <person name="Reenan R."/>
            <person name="Reily A."/>
            <person name="Remington K.A."/>
            <person name="Rieger T.T."/>
            <person name="Ritchie M.G."/>
            <person name="Robin C."/>
            <person name="Rogers Y.H."/>
            <person name="Rohde C."/>
            <person name="Rozas J."/>
            <person name="Rubenfield M.J."/>
            <person name="Ruiz A."/>
            <person name="Russo S."/>
            <person name="Salzberg S.L."/>
            <person name="Sanchez-Gracia A."/>
            <person name="Saranga D.J."/>
            <person name="Sato H."/>
            <person name="Schaeffer S.W."/>
            <person name="Schatz M.C."/>
            <person name="Schlenke T."/>
            <person name="Schwartz R."/>
            <person name="Segarra C."/>
            <person name="Singh R.S."/>
            <person name="Sirot L."/>
            <person name="Sirota M."/>
            <person name="Sisneros N.B."/>
            <person name="Smith C.D."/>
            <person name="Smith T.F."/>
            <person name="Spieth J."/>
            <person name="Stage D.E."/>
            <person name="Stark A."/>
            <person name="Stephan W."/>
            <person name="Strausberg R.L."/>
            <person name="Strempel S."/>
            <person name="Sturgill D."/>
            <person name="Sutton G."/>
            <person name="Sutton G.G."/>
            <person name="Tao W."/>
            <person name="Teichmann S."/>
            <person name="Tobari Y.N."/>
            <person name="Tomimura Y."/>
            <person name="Tsolas J.M."/>
            <person name="Valente V.L."/>
            <person name="Venter E."/>
            <person name="Venter J.C."/>
            <person name="Vicario S."/>
            <person name="Vieira F.G."/>
            <person name="Vilella A.J."/>
            <person name="Villasante A."/>
            <person name="Walenz B."/>
            <person name="Wang J."/>
            <person name="Wasserman M."/>
            <person name="Watts T."/>
            <person name="Wilson D."/>
            <person name="Wilson R.K."/>
            <person name="Wing R.A."/>
            <person name="Wolfner M.F."/>
            <person name="Wong A."/>
            <person name="Wong G.K."/>
            <person name="Wu C.I."/>
            <person name="Wu G."/>
            <person name="Yamamoto D."/>
            <person name="Yang H.P."/>
            <person name="Yang S.P."/>
            <person name="Yorke J.A."/>
            <person name="Yoshida K."/>
            <person name="Zdobnov E."/>
            <person name="Zhang P."/>
            <person name="Zhang Y."/>
            <person name="Zimin A.V."/>
            <person name="Baldwin J."/>
            <person name="Abdouelleil A."/>
            <person name="Abdulkadir J."/>
            <person name="Abebe A."/>
            <person name="Abera B."/>
            <person name="Abreu J."/>
            <person name="Acer S.C."/>
            <person name="Aftuck L."/>
            <person name="Alexander A."/>
            <person name="An P."/>
            <person name="Anderson E."/>
            <person name="Anderson S."/>
            <person name="Arachi H."/>
            <person name="Azer M."/>
            <person name="Bachantsang P."/>
            <person name="Barry A."/>
            <person name="Bayul T."/>
            <person name="Berlin A."/>
            <person name="Bessette D."/>
            <person name="Bloom T."/>
            <person name="Blye J."/>
            <person name="Boguslavskiy L."/>
            <person name="Bonnet C."/>
            <person name="Boukhgalter B."/>
            <person name="Bourzgui I."/>
            <person name="Brown A."/>
            <person name="Cahill P."/>
            <person name="Channer S."/>
            <person name="Cheshatsang Y."/>
            <person name="Chuda L."/>
            <person name="Citroen M."/>
            <person name="Collymore A."/>
            <person name="Cooke P."/>
            <person name="Costello M."/>
            <person name="D'Aco K."/>
            <person name="Daza R."/>
            <person name="De Haan G."/>
            <person name="DeGray S."/>
            <person name="DeMaso C."/>
            <person name="Dhargay N."/>
            <person name="Dooley K."/>
            <person name="Dooley E."/>
            <person name="Doricent M."/>
            <person name="Dorje P."/>
            <person name="Dorjee K."/>
            <person name="Dupes A."/>
            <person name="Elong R."/>
            <person name="Falk J."/>
            <person name="Farina A."/>
            <person name="Faro S."/>
            <person name="Ferguson D."/>
            <person name="Fisher S."/>
            <person name="Foley C.D."/>
            <person name="Franke A."/>
            <person name="Friedrich D."/>
            <person name="Gadbois L."/>
            <person name="Gearin G."/>
            <person name="Gearin C.R."/>
            <person name="Giannoukos G."/>
            <person name="Goode T."/>
            <person name="Graham J."/>
            <person name="Grandbois E."/>
            <person name="Grewal S."/>
            <person name="Gyaltsen K."/>
            <person name="Hafez N."/>
            <person name="Hagos B."/>
            <person name="Hall J."/>
            <person name="Henson C."/>
            <person name="Hollinger A."/>
            <person name="Honan T."/>
            <person name="Huard M.D."/>
            <person name="Hughes L."/>
            <person name="Hurhula B."/>
            <person name="Husby M.E."/>
            <person name="Kamat A."/>
            <person name="Kanga B."/>
            <person name="Kashin S."/>
            <person name="Khazanovich D."/>
            <person name="Kisner P."/>
            <person name="Lance K."/>
            <person name="Lara M."/>
            <person name="Lee W."/>
            <person name="Lennon N."/>
            <person name="Letendre F."/>
            <person name="LeVine R."/>
            <person name="Lipovsky A."/>
            <person name="Liu X."/>
            <person name="Liu J."/>
            <person name="Liu S."/>
            <person name="Lokyitsang T."/>
            <person name="Lokyitsang Y."/>
            <person name="Lubonja R."/>
            <person name="Lui A."/>
            <person name="MacDonald P."/>
            <person name="Magnisalis V."/>
            <person name="Maru K."/>
            <person name="Matthews C."/>
            <person name="McCusker W."/>
            <person name="McDonough S."/>
            <person name="Mehta T."/>
            <person name="Meldrim J."/>
            <person name="Meneus L."/>
            <person name="Mihai O."/>
            <person name="Mihalev A."/>
            <person name="Mihova T."/>
            <person name="Mittelman R."/>
            <person name="Mlenga V."/>
            <person name="Montmayeur A."/>
            <person name="Mulrain L."/>
            <person name="Navidi A."/>
            <person name="Naylor J."/>
            <person name="Negash T."/>
            <person name="Nguyen T."/>
            <person name="Nguyen N."/>
            <person name="Nicol R."/>
            <person name="Norbu C."/>
            <person name="Norbu N."/>
            <person name="Novod N."/>
            <person name="O'Neill B."/>
            <person name="Osman S."/>
            <person name="Markiewicz E."/>
            <person name="Oyono O.L."/>
            <person name="Patti C."/>
            <person name="Phunkhang P."/>
            <person name="Pierre F."/>
            <person name="Priest M."/>
            <person name="Raghuraman S."/>
            <person name="Rege F."/>
            <person name="Reyes R."/>
            <person name="Rise C."/>
            <person name="Rogov P."/>
            <person name="Ross K."/>
            <person name="Ryan E."/>
            <person name="Settipalli S."/>
            <person name="Shea T."/>
            <person name="Sherpa N."/>
            <person name="Shi L."/>
            <person name="Shih D."/>
            <person name="Sparrow T."/>
            <person name="Spaulding J."/>
            <person name="Stalker J."/>
            <person name="Stange-Thomann N."/>
            <person name="Stavropoulos S."/>
            <person name="Stone C."/>
            <person name="Strader C."/>
            <person name="Tesfaye S."/>
            <person name="Thomson T."/>
            <person name="Thoulutsang Y."/>
            <person name="Thoulutsang D."/>
            <person name="Topham K."/>
            <person name="Topping I."/>
            <person name="Tsamla T."/>
            <person name="Vassiliev H."/>
            <person name="Vo A."/>
            <person name="Wangchuk T."/>
            <person name="Wangdi T."/>
            <person name="Weiand M."/>
            <person name="Wilkinson J."/>
            <person name="Wilson A."/>
            <person name="Yadav S."/>
            <person name="Young G."/>
            <person name="Yu Q."/>
            <person name="Zembek L."/>
            <person name="Zhong D."/>
            <person name="Zimmer A."/>
            <person name="Zwirko Z."/>
            <person name="Jaffe D.B."/>
            <person name="Alvarez P."/>
            <person name="Brockman W."/>
            <person name="Butler J."/>
            <person name="Chin C."/>
            <person name="Gnerre S."/>
            <person name="Grabherr M."/>
            <person name="Kleber M."/>
            <person name="Mauceli E."/>
            <person name="MacCallum I."/>
        </authorList>
    </citation>
    <scope>NUCLEOTIDE SEQUENCE [LARGE SCALE GENOMIC DNA]</scope>
    <source>
        <strain evidence="2">Rob3c / Tucson 14021-0248.25</strain>
    </source>
</reference>
<proteinExistence type="predicted"/>
<dbReference type="EMBL" id="CH480842">
    <property type="protein sequence ID" value="EDW49669.1"/>
    <property type="molecule type" value="Genomic_DNA"/>
</dbReference>
<accession>B4IIC5</accession>
<gene>
    <name evidence="1" type="primary">Dsec\GM23112</name>
    <name evidence="1" type="ORF">Dsec_GM23112</name>
</gene>
<name>B4IIC5_DROSE</name>
<dbReference type="HOGENOM" id="CLU_2186679_0_0_1"/>
<sequence>MATLAGMAIAGVKGGNLWAEEGIRREDGKGTKDVDQPFEFIELSKPLAGIVASSHWHMLSQVPAPATLSQVSTDIGHGQGLNLVLRVGHISAIRRPGSSHSRPVGPRLE</sequence>
<dbReference type="AlphaFoldDB" id="B4IIC5"/>